<dbReference type="EMBL" id="HBIW01024726">
    <property type="protein sequence ID" value="CAE0705880.1"/>
    <property type="molecule type" value="Transcribed_RNA"/>
</dbReference>
<evidence type="ECO:0000313" key="8">
    <source>
        <dbReference type="EMBL" id="CAH0370893.1"/>
    </source>
</evidence>
<keyword evidence="5" id="KW-0732">Signal</keyword>
<name>A0A7S4A751_9STRA</name>
<keyword evidence="2" id="KW-0808">Transferase</keyword>
<keyword evidence="3" id="KW-0677">Repeat</keyword>
<dbReference type="Gene3D" id="3.40.50.11380">
    <property type="match status" value="1"/>
</dbReference>
<evidence type="ECO:0000256" key="5">
    <source>
        <dbReference type="SAM" id="SignalP"/>
    </source>
</evidence>
<dbReference type="InterPro" id="IPR029489">
    <property type="entry name" value="OGT/SEC/SPY_C"/>
</dbReference>
<feature type="signal peptide" evidence="5">
    <location>
        <begin position="1"/>
        <end position="20"/>
    </location>
</feature>
<dbReference type="SUPFAM" id="SSF53756">
    <property type="entry name" value="UDP-Glycosyltransferase/glycogen phosphorylase"/>
    <property type="match status" value="1"/>
</dbReference>
<sequence>MPRAMSRHLWCVLLAAAAHAFPTNDAERTAFAYLINGTEPADGLLEVDAAAAASAHVGMLANSGRIAPNDAALCADRARRAGLPHAAAALFNNVALLCGEIYGGDASCDRGEMYERAHDAAPGLAGVTLNYAYFLEQRDDPLGAARVLRRGAEASEADGDAYGAAGIRVMAASLCQPHVRRAQDAPARYARLLRRLEDLAVDLEQQDIQGDARSLVGNMPIAWPYLGYAFYPLAKRLGRLYAAAGVQPAGVAPYCAKEPRTKPRVAVVAEFGGNTSPGLLFVNVFRGLREKYSDRLELGIVVPEGLDTDFTASAIDAAAFVVYIPSDDMVEAANVIEQARPDVLVYLALGLAHQTYALARRRLARVVLVFGHGHPLTSGLDTVDYFVSSESYERDPTWPNRGASSRHAINAEAAVFFDDDSMVLGASSDADDAARKAAGLAPDYGATGATLRLDAAAPRGDGAQKYEEQLVLFEHSSIGFDEPPAPPYSTRADLDLPENAPVFCVLQHSKKLHPDFDAALASVLEKAPEAFILLLEGARTHVPRFNQSLGEDALEQLIFLPRMSRERVLQVVSQCDAFLDTYPWGGGVTVLESLAMCTPVVVLPRKTTILQLGLGHLRTIGLERDLAARDVDQFGAIAARLGTDNYFRQHMRQTICTRKKLLFMSNESVDEWARFLIHVAHDKAAVDLKPETWPWEKSRELHREQAARDYERGWAF</sequence>
<organism evidence="7">
    <name type="scientific">Pelagomonas calceolata</name>
    <dbReference type="NCBI Taxonomy" id="35677"/>
    <lineage>
        <taxon>Eukaryota</taxon>
        <taxon>Sar</taxon>
        <taxon>Stramenopiles</taxon>
        <taxon>Ochrophyta</taxon>
        <taxon>Pelagophyceae</taxon>
        <taxon>Pelagomonadales</taxon>
        <taxon>Pelagomonadaceae</taxon>
        <taxon>Pelagomonas</taxon>
    </lineage>
</organism>
<comment type="pathway">
    <text evidence="1">Protein modification; protein glycosylation.</text>
</comment>
<dbReference type="OrthoDB" id="204220at2759"/>
<dbReference type="PANTHER" id="PTHR44998:SF1">
    <property type="entry name" value="UDP-N-ACETYLGLUCOSAMINE--PEPTIDE N-ACETYLGLUCOSAMINYLTRANSFERASE 110 KDA SUBUNIT"/>
    <property type="match status" value="1"/>
</dbReference>
<dbReference type="PANTHER" id="PTHR44998">
    <property type="match status" value="1"/>
</dbReference>
<evidence type="ECO:0000313" key="7">
    <source>
        <dbReference type="EMBL" id="CAE0705880.1"/>
    </source>
</evidence>
<dbReference type="AlphaFoldDB" id="A0A7S4A751"/>
<keyword evidence="4" id="KW-0802">TPR repeat</keyword>
<evidence type="ECO:0000313" key="9">
    <source>
        <dbReference type="Proteomes" id="UP000789595"/>
    </source>
</evidence>
<dbReference type="GO" id="GO:0016757">
    <property type="term" value="F:glycosyltransferase activity"/>
    <property type="evidence" value="ECO:0007669"/>
    <property type="project" value="TreeGrafter"/>
</dbReference>
<dbReference type="Pfam" id="PF13844">
    <property type="entry name" value="Glyco_transf_41"/>
    <property type="match status" value="1"/>
</dbReference>
<proteinExistence type="predicted"/>
<dbReference type="GO" id="GO:0006493">
    <property type="term" value="P:protein O-linked glycosylation"/>
    <property type="evidence" value="ECO:0007669"/>
    <property type="project" value="TreeGrafter"/>
</dbReference>
<evidence type="ECO:0000256" key="1">
    <source>
        <dbReference type="ARBA" id="ARBA00004922"/>
    </source>
</evidence>
<dbReference type="Gene3D" id="3.40.50.2000">
    <property type="entry name" value="Glycogen Phosphorylase B"/>
    <property type="match status" value="1"/>
</dbReference>
<evidence type="ECO:0000256" key="4">
    <source>
        <dbReference type="ARBA" id="ARBA00022803"/>
    </source>
</evidence>
<keyword evidence="9" id="KW-1185">Reference proteome</keyword>
<feature type="domain" description="O-GlcNAc transferase C-terminal" evidence="6">
    <location>
        <begin position="477"/>
        <end position="659"/>
    </location>
</feature>
<feature type="chain" id="PRO_5035593970" description="O-GlcNAc transferase C-terminal domain-containing protein" evidence="5">
    <location>
        <begin position="21"/>
        <end position="716"/>
    </location>
</feature>
<reference evidence="8" key="2">
    <citation type="submission" date="2021-11" db="EMBL/GenBank/DDBJ databases">
        <authorList>
            <consortium name="Genoscope - CEA"/>
            <person name="William W."/>
        </authorList>
    </citation>
    <scope>NUCLEOTIDE SEQUENCE</scope>
</reference>
<evidence type="ECO:0000256" key="3">
    <source>
        <dbReference type="ARBA" id="ARBA00022737"/>
    </source>
</evidence>
<evidence type="ECO:0000256" key="2">
    <source>
        <dbReference type="ARBA" id="ARBA00022679"/>
    </source>
</evidence>
<reference evidence="7" key="1">
    <citation type="submission" date="2021-01" db="EMBL/GenBank/DDBJ databases">
        <authorList>
            <person name="Corre E."/>
            <person name="Pelletier E."/>
            <person name="Niang G."/>
            <person name="Scheremetjew M."/>
            <person name="Finn R."/>
            <person name="Kale V."/>
            <person name="Holt S."/>
            <person name="Cochrane G."/>
            <person name="Meng A."/>
            <person name="Brown T."/>
            <person name="Cohen L."/>
        </authorList>
    </citation>
    <scope>NUCLEOTIDE SEQUENCE</scope>
    <source>
        <strain evidence="7">CCMP1756</strain>
    </source>
</reference>
<evidence type="ECO:0000259" key="6">
    <source>
        <dbReference type="Pfam" id="PF13844"/>
    </source>
</evidence>
<dbReference type="EMBL" id="CAKKNE010000003">
    <property type="protein sequence ID" value="CAH0370893.1"/>
    <property type="molecule type" value="Genomic_DNA"/>
</dbReference>
<dbReference type="Proteomes" id="UP000789595">
    <property type="component" value="Unassembled WGS sequence"/>
</dbReference>
<protein>
    <recommendedName>
        <fullName evidence="6">O-GlcNAc transferase C-terminal domain-containing protein</fullName>
    </recommendedName>
</protein>
<gene>
    <name evidence="7" type="ORF">PCAL00307_LOCUS21330</name>
    <name evidence="8" type="ORF">PECAL_3P08060</name>
</gene>
<accession>A0A7S4A751</accession>